<evidence type="ECO:0000313" key="2">
    <source>
        <dbReference type="Proteomes" id="UP001145114"/>
    </source>
</evidence>
<reference evidence="1" key="1">
    <citation type="submission" date="2022-06" db="EMBL/GenBank/DDBJ databases">
        <title>Phylogenomic reconstructions and comparative analyses of Kickxellomycotina fungi.</title>
        <authorList>
            <person name="Reynolds N.K."/>
            <person name="Stajich J.E."/>
            <person name="Barry K."/>
            <person name="Grigoriev I.V."/>
            <person name="Crous P."/>
            <person name="Smith M.E."/>
        </authorList>
    </citation>
    <scope>NUCLEOTIDE SEQUENCE</scope>
    <source>
        <strain evidence="1">RSA 2271</strain>
    </source>
</reference>
<dbReference type="Proteomes" id="UP001145114">
    <property type="component" value="Unassembled WGS sequence"/>
</dbReference>
<gene>
    <name evidence="1" type="primary">KIN2_2</name>
    <name evidence="1" type="ORF">EV182_003785</name>
</gene>
<keyword evidence="2" id="KW-1185">Reference proteome</keyword>
<comment type="caution">
    <text evidence="1">The sequence shown here is derived from an EMBL/GenBank/DDBJ whole genome shotgun (WGS) entry which is preliminary data.</text>
</comment>
<keyword evidence="1" id="KW-0808">Transferase</keyword>
<feature type="non-terminal residue" evidence="1">
    <location>
        <position position="567"/>
    </location>
</feature>
<organism evidence="1 2">
    <name type="scientific">Spiromyces aspiralis</name>
    <dbReference type="NCBI Taxonomy" id="68401"/>
    <lineage>
        <taxon>Eukaryota</taxon>
        <taxon>Fungi</taxon>
        <taxon>Fungi incertae sedis</taxon>
        <taxon>Zoopagomycota</taxon>
        <taxon>Kickxellomycotina</taxon>
        <taxon>Kickxellomycetes</taxon>
        <taxon>Kickxellales</taxon>
        <taxon>Kickxellaceae</taxon>
        <taxon>Spiromyces</taxon>
    </lineage>
</organism>
<evidence type="ECO:0000313" key="1">
    <source>
        <dbReference type="EMBL" id="KAJ1674188.1"/>
    </source>
</evidence>
<dbReference type="EMBL" id="JAMZIH010006185">
    <property type="protein sequence ID" value="KAJ1674188.1"/>
    <property type="molecule type" value="Genomic_DNA"/>
</dbReference>
<name>A0ACC1HCA2_9FUNG</name>
<protein>
    <submittedName>
        <fullName evidence="1">Serine/threonine-protein kinase</fullName>
        <ecNumber evidence="1">2.7.11.1</ecNumber>
    </submittedName>
</protein>
<accession>A0ACC1HCA2</accession>
<keyword evidence="1" id="KW-0418">Kinase</keyword>
<proteinExistence type="predicted"/>
<sequence length="567" mass="63619">MPASPSLSPNFEATNWGDGPSRVSNSFDRRLPSQHHYRQPSGHKVARAPIVAAPPRNAAHGHYDRQHYQPDTSRVPDANEWTPPISAIPRPSAAAGVEMTGVGGRGNVPRYTSTPPPPPPLPANVPGTYAMDMNGQSNLAREQQQQQPQPPPPPQSPQQQHGASHRPRRMVGSYQLAKTIGAGSMGKVKLALDIRSNERVAAKVIPRNQPDIPVSFPSDLDMHPVRRPKITVPDGFGGERQIPPGHPEYNDALTKHYLEVFSAQADIHPHPAPLLPRDRWTTKERERRENKDVRVLREIAINRLLFHPNVCVLLDVIVHPNHYYIFQELVSGGQMLDYIISHGRLKEKHARKFARQIASAIDYCHKNSIVHRDLKIENILISSNGNIKIIDFGLSNLYSPRSALSTFCGSLYFAAPELLNAQPYMGPEVDIWSFGVVLYVLVCGKVPFDDQLMPALHAKIKRGHVEYPSSLTAECKHLLSRLLVVQPQKRATMGEVVRHPWMCRGYDSPIDALVPYREPLVMPEQLDENVIREIEQYVGFGFGSALEIRRSLIATMTSDWYRGWIRE</sequence>
<dbReference type="EC" id="2.7.11.1" evidence="1"/>